<protein>
    <submittedName>
        <fullName evidence="13">Uncharacterized protein</fullName>
    </submittedName>
</protein>
<evidence type="ECO:0000256" key="12">
    <source>
        <dbReference type="SAM" id="Phobius"/>
    </source>
</evidence>
<feature type="region of interest" description="Disordered" evidence="11">
    <location>
        <begin position="194"/>
        <end position="257"/>
    </location>
</feature>
<evidence type="ECO:0000256" key="2">
    <source>
        <dbReference type="ARBA" id="ARBA00004606"/>
    </source>
</evidence>
<dbReference type="GO" id="GO:0000026">
    <property type="term" value="F:alpha-1,2-mannosyltransferase activity"/>
    <property type="evidence" value="ECO:0007669"/>
    <property type="project" value="TreeGrafter"/>
</dbReference>
<feature type="compositionally biased region" description="Basic and acidic residues" evidence="11">
    <location>
        <begin position="335"/>
        <end position="347"/>
    </location>
</feature>
<dbReference type="GO" id="GO:0046354">
    <property type="term" value="P:mannan biosynthetic process"/>
    <property type="evidence" value="ECO:0007669"/>
    <property type="project" value="TreeGrafter"/>
</dbReference>
<evidence type="ECO:0000256" key="7">
    <source>
        <dbReference type="ARBA" id="ARBA00022989"/>
    </source>
</evidence>
<dbReference type="Pfam" id="PF11051">
    <property type="entry name" value="Mannosyl_trans3"/>
    <property type="match status" value="2"/>
</dbReference>
<keyword evidence="5 12" id="KW-0812">Transmembrane</keyword>
<feature type="compositionally biased region" description="Polar residues" evidence="11">
    <location>
        <begin position="246"/>
        <end position="255"/>
    </location>
</feature>
<dbReference type="InterPro" id="IPR022751">
    <property type="entry name" value="Alpha_mannosyltransferase"/>
</dbReference>
<dbReference type="EMBL" id="BMAR01000062">
    <property type="protein sequence ID" value="GFR52395.1"/>
    <property type="molecule type" value="Genomic_DNA"/>
</dbReference>
<keyword evidence="9 12" id="KW-0472">Membrane</keyword>
<evidence type="ECO:0000256" key="4">
    <source>
        <dbReference type="ARBA" id="ARBA00022679"/>
    </source>
</evidence>
<keyword evidence="6" id="KW-0735">Signal-anchor</keyword>
<accession>A0AAD3E292</accession>
<comment type="subcellular location">
    <subcellularLocation>
        <location evidence="10">Endomembrane system</location>
        <topology evidence="10">Single-pass membrane protein</topology>
    </subcellularLocation>
    <subcellularLocation>
        <location evidence="1">Golgi apparatus membrane</location>
    </subcellularLocation>
    <subcellularLocation>
        <location evidence="2">Membrane</location>
        <topology evidence="2">Single-pass type II membrane protein</topology>
    </subcellularLocation>
</comment>
<sequence length="845" mass="93627">MKRIGSSSSTQSLLRFRICSLRRALFCIFCTPLIFIVLVGRRQLLLEGLGRSGPKCIGWRATLACLPLGPRDPGGDLGCDQVVYGSAGYCLCEGGITTARVSCGEHGFRCQDKCAELGWEVAEAAARTTEAATAASEAGAKTAVSYTSSSYSYYDVDESDPFRLTGGAAGGAAAMLAAAGGDAKLLPKPLQCRNHQHHHYQPNPQQQDNGANGNVSYHDNDSLLNRQNEEEHQQQQRRRHLIDKPANSNGSSTATDVDVRQRDVGFLTQSASRVWDMVDELVGRHAPGDEVRVPGPRTNKADWVLEGRPVKPAVVRRLAEAVAGLMADLPPYPDHNPDDAADNDVHKKGSTADPESTTRSREQQQQQQQQGQQQARGSQGGQSPAAPAVFAGRGVVMVGGGLRYLTPAWVSLHVLRRSGCTLPVELWFPVEEFPPAALEEQLGRELGVRCRRLAARDLPQRGFGVKIAALLLSSFTEVLFLDSDNAVLRDPTYLFESPQYIATGALLWPDYWVRTAAPEVSQILNISNRQLPSGTYESGQMVIDKARHWRGLLVAAYLNVYGKLFSELLTCYVGKGDKETFAYGMLAAGEEFWTSPVPPGSAGVEAVVCDPPSSRHRRRLKSKVRHTHGTHHYHPHQSGGGWWWWLFGGAGGGSCHKQFLGNTMVQYDTNGAPLFFHANYHKWDLQLPDSFDNGWNRRWQLLQPHGLRVTDVLYGNGTTIVNTSSITQGAVIGAGYDIERFVYSVLVSLRCAPWFPAYYSARLRMGDPPQPPLQGFHPLPDYTTFRDYYRKGWHGNFAPIVRPPLTLNDHLTAWYYGGPRWTLRPWERRLRRWKMKLRSLLSCRG</sequence>
<feature type="compositionally biased region" description="Polar residues" evidence="11">
    <location>
        <begin position="208"/>
        <end position="217"/>
    </location>
</feature>
<dbReference type="SUPFAM" id="SSF53448">
    <property type="entry name" value="Nucleotide-diphospho-sugar transferases"/>
    <property type="match status" value="1"/>
</dbReference>
<feature type="transmembrane region" description="Helical" evidence="12">
    <location>
        <begin position="21"/>
        <end position="40"/>
    </location>
</feature>
<comment type="caution">
    <text evidence="13">The sequence shown here is derived from an EMBL/GenBank/DDBJ whole genome shotgun (WGS) entry which is preliminary data.</text>
</comment>
<evidence type="ECO:0000256" key="1">
    <source>
        <dbReference type="ARBA" id="ARBA00004394"/>
    </source>
</evidence>
<evidence type="ECO:0000313" key="14">
    <source>
        <dbReference type="Proteomes" id="UP001054857"/>
    </source>
</evidence>
<comment type="similarity">
    <text evidence="3">Belongs to the MNN1/MNT family.</text>
</comment>
<organism evidence="13 14">
    <name type="scientific">Astrephomene gubernaculifera</name>
    <dbReference type="NCBI Taxonomy" id="47775"/>
    <lineage>
        <taxon>Eukaryota</taxon>
        <taxon>Viridiplantae</taxon>
        <taxon>Chlorophyta</taxon>
        <taxon>core chlorophytes</taxon>
        <taxon>Chlorophyceae</taxon>
        <taxon>CS clade</taxon>
        <taxon>Chlamydomonadales</taxon>
        <taxon>Astrephomenaceae</taxon>
        <taxon>Astrephomene</taxon>
    </lineage>
</organism>
<evidence type="ECO:0000256" key="8">
    <source>
        <dbReference type="ARBA" id="ARBA00023034"/>
    </source>
</evidence>
<feature type="compositionally biased region" description="Low complexity" evidence="11">
    <location>
        <begin position="363"/>
        <end position="377"/>
    </location>
</feature>
<evidence type="ECO:0000256" key="5">
    <source>
        <dbReference type="ARBA" id="ARBA00022692"/>
    </source>
</evidence>
<dbReference type="InterPro" id="IPR029044">
    <property type="entry name" value="Nucleotide-diphossugar_trans"/>
</dbReference>
<keyword evidence="4" id="KW-0808">Transferase</keyword>
<dbReference type="PANTHER" id="PTHR31646:SF1">
    <property type="entry name" value="ALPHA-1,2-MANNOSYLTRANSFERASE MNN2"/>
    <property type="match status" value="1"/>
</dbReference>
<dbReference type="PANTHER" id="PTHR31646">
    <property type="entry name" value="ALPHA-1,2-MANNOSYLTRANSFERASE MNN2"/>
    <property type="match status" value="1"/>
</dbReference>
<keyword evidence="14" id="KW-1185">Reference proteome</keyword>
<keyword evidence="8" id="KW-0333">Golgi apparatus</keyword>
<evidence type="ECO:0000256" key="6">
    <source>
        <dbReference type="ARBA" id="ARBA00022968"/>
    </source>
</evidence>
<dbReference type="GO" id="GO:0000139">
    <property type="term" value="C:Golgi membrane"/>
    <property type="evidence" value="ECO:0007669"/>
    <property type="project" value="UniProtKB-SubCell"/>
</dbReference>
<name>A0AAD3E292_9CHLO</name>
<evidence type="ECO:0000313" key="13">
    <source>
        <dbReference type="EMBL" id="GFR52395.1"/>
    </source>
</evidence>
<dbReference type="Gene3D" id="3.90.550.10">
    <property type="entry name" value="Spore Coat Polysaccharide Biosynthesis Protein SpsA, Chain A"/>
    <property type="match status" value="1"/>
</dbReference>
<evidence type="ECO:0000256" key="9">
    <source>
        <dbReference type="ARBA" id="ARBA00023136"/>
    </source>
</evidence>
<dbReference type="AlphaFoldDB" id="A0AAD3E292"/>
<evidence type="ECO:0000256" key="3">
    <source>
        <dbReference type="ARBA" id="ARBA00009105"/>
    </source>
</evidence>
<reference evidence="13 14" key="1">
    <citation type="journal article" date="2021" name="Sci. Rep.">
        <title>Genome sequencing of the multicellular alga Astrephomene provides insights into convergent evolution of germ-soma differentiation.</title>
        <authorList>
            <person name="Yamashita S."/>
            <person name="Yamamoto K."/>
            <person name="Matsuzaki R."/>
            <person name="Suzuki S."/>
            <person name="Yamaguchi H."/>
            <person name="Hirooka S."/>
            <person name="Minakuchi Y."/>
            <person name="Miyagishima S."/>
            <person name="Kawachi M."/>
            <person name="Toyoda A."/>
            <person name="Nozaki H."/>
        </authorList>
    </citation>
    <scope>NUCLEOTIDE SEQUENCE [LARGE SCALE GENOMIC DNA]</scope>
    <source>
        <strain evidence="13 14">NIES-4017</strain>
    </source>
</reference>
<evidence type="ECO:0000256" key="10">
    <source>
        <dbReference type="ARBA" id="ARBA00037847"/>
    </source>
</evidence>
<gene>
    <name evidence="13" type="ORF">Agub_g14905</name>
</gene>
<proteinExistence type="inferred from homology"/>
<evidence type="ECO:0000256" key="11">
    <source>
        <dbReference type="SAM" id="MobiDB-lite"/>
    </source>
</evidence>
<keyword evidence="7 12" id="KW-1133">Transmembrane helix</keyword>
<feature type="region of interest" description="Disordered" evidence="11">
    <location>
        <begin position="329"/>
        <end position="386"/>
    </location>
</feature>
<dbReference type="Proteomes" id="UP001054857">
    <property type="component" value="Unassembled WGS sequence"/>
</dbReference>